<organism evidence="2 3">
    <name type="scientific">Artemia franciscana</name>
    <name type="common">Brine shrimp</name>
    <name type="synonym">Artemia sanfranciscana</name>
    <dbReference type="NCBI Taxonomy" id="6661"/>
    <lineage>
        <taxon>Eukaryota</taxon>
        <taxon>Metazoa</taxon>
        <taxon>Ecdysozoa</taxon>
        <taxon>Arthropoda</taxon>
        <taxon>Crustacea</taxon>
        <taxon>Branchiopoda</taxon>
        <taxon>Anostraca</taxon>
        <taxon>Artemiidae</taxon>
        <taxon>Artemia</taxon>
    </lineage>
</organism>
<feature type="domain" description="RNase H type-1" evidence="1">
    <location>
        <begin position="40"/>
        <end position="172"/>
    </location>
</feature>
<comment type="caution">
    <text evidence="2">The sequence shown here is derived from an EMBL/GenBank/DDBJ whole genome shotgun (WGS) entry which is preliminary data.</text>
</comment>
<dbReference type="GO" id="GO:0003676">
    <property type="term" value="F:nucleic acid binding"/>
    <property type="evidence" value="ECO:0007669"/>
    <property type="project" value="InterPro"/>
</dbReference>
<dbReference type="InterPro" id="IPR012337">
    <property type="entry name" value="RNaseH-like_sf"/>
</dbReference>
<evidence type="ECO:0000313" key="2">
    <source>
        <dbReference type="EMBL" id="KAK2707215.1"/>
    </source>
</evidence>
<reference evidence="2" key="1">
    <citation type="submission" date="2023-07" db="EMBL/GenBank/DDBJ databases">
        <title>Chromosome-level genome assembly of Artemia franciscana.</title>
        <authorList>
            <person name="Jo E."/>
        </authorList>
    </citation>
    <scope>NUCLEOTIDE SEQUENCE</scope>
    <source>
        <tissue evidence="2">Whole body</tissue>
    </source>
</reference>
<dbReference type="Gene3D" id="3.30.420.10">
    <property type="entry name" value="Ribonuclease H-like superfamily/Ribonuclease H"/>
    <property type="match status" value="1"/>
</dbReference>
<proteinExistence type="predicted"/>
<dbReference type="AlphaFoldDB" id="A0AA88H8C1"/>
<evidence type="ECO:0000259" key="1">
    <source>
        <dbReference type="PROSITE" id="PS50879"/>
    </source>
</evidence>
<gene>
    <name evidence="2" type="ORF">QYM36_015037</name>
</gene>
<dbReference type="PROSITE" id="PS50879">
    <property type="entry name" value="RNASE_H_1"/>
    <property type="match status" value="1"/>
</dbReference>
<dbReference type="InterPro" id="IPR002156">
    <property type="entry name" value="RNaseH_domain"/>
</dbReference>
<sequence>MLLSKILRVGERGVTPSWEENRVQYGTIHYSGMGILHDDGQGYFPLFTDGLKVDKVKHVGAAFWCPFKNVSIKLYPESSVFQEEVYAIKKVLEFIGESVEEDKVIICSDSKSAIQAVINANTMAKPNRDVLICYVKLQDILNKKKVVIQWIHAHIGITGNEIADLKANSAVESGMLVFDMETPREVRMFGKVIKDIDSQGFKMNRGLTGNLFVKMKKNSGI</sequence>
<accession>A0AA88H8C1</accession>
<keyword evidence="3" id="KW-1185">Reference proteome</keyword>
<dbReference type="InterPro" id="IPR036397">
    <property type="entry name" value="RNaseH_sf"/>
</dbReference>
<protein>
    <recommendedName>
        <fullName evidence="1">RNase H type-1 domain-containing protein</fullName>
    </recommendedName>
</protein>
<evidence type="ECO:0000313" key="3">
    <source>
        <dbReference type="Proteomes" id="UP001187531"/>
    </source>
</evidence>
<dbReference type="GO" id="GO:0004523">
    <property type="term" value="F:RNA-DNA hybrid ribonuclease activity"/>
    <property type="evidence" value="ECO:0007669"/>
    <property type="project" value="InterPro"/>
</dbReference>
<dbReference type="CDD" id="cd09276">
    <property type="entry name" value="Rnase_HI_RT_non_LTR"/>
    <property type="match status" value="1"/>
</dbReference>
<dbReference type="EMBL" id="JAVRJZ010000019">
    <property type="protein sequence ID" value="KAK2707215.1"/>
    <property type="molecule type" value="Genomic_DNA"/>
</dbReference>
<dbReference type="SUPFAM" id="SSF53098">
    <property type="entry name" value="Ribonuclease H-like"/>
    <property type="match status" value="1"/>
</dbReference>
<dbReference type="Pfam" id="PF00075">
    <property type="entry name" value="RNase_H"/>
    <property type="match status" value="1"/>
</dbReference>
<dbReference type="Proteomes" id="UP001187531">
    <property type="component" value="Unassembled WGS sequence"/>
</dbReference>
<name>A0AA88H8C1_ARTSF</name>